<dbReference type="AlphaFoldDB" id="A0A1I2A0A1"/>
<gene>
    <name evidence="1" type="ORF">SAMN02799615_00883</name>
</gene>
<dbReference type="RefSeq" id="WP_026636535.1">
    <property type="nucleotide sequence ID" value="NZ_FONH01000002.1"/>
</dbReference>
<sequence>MATKRTAINVIDDLGQRTVVYEITSEISVGTFADPHAKMSGLAEYRLADGTPLNVIRGGFEIPGGKRRFMRT</sequence>
<evidence type="ECO:0000313" key="2">
    <source>
        <dbReference type="Proteomes" id="UP000199477"/>
    </source>
</evidence>
<accession>A0A1I2A0A1</accession>
<dbReference type="EMBL" id="FONH01000002">
    <property type="protein sequence ID" value="SFE37524.1"/>
    <property type="molecule type" value="Genomic_DNA"/>
</dbReference>
<organism evidence="1 2">
    <name type="scientific">Dyella marensis</name>
    <dbReference type="NCBI Taxonomy" id="500610"/>
    <lineage>
        <taxon>Bacteria</taxon>
        <taxon>Pseudomonadati</taxon>
        <taxon>Pseudomonadota</taxon>
        <taxon>Gammaproteobacteria</taxon>
        <taxon>Lysobacterales</taxon>
        <taxon>Rhodanobacteraceae</taxon>
        <taxon>Dyella</taxon>
    </lineage>
</organism>
<proteinExistence type="predicted"/>
<dbReference type="Proteomes" id="UP000199477">
    <property type="component" value="Unassembled WGS sequence"/>
</dbReference>
<keyword evidence="2" id="KW-1185">Reference proteome</keyword>
<name>A0A1I2A0A1_9GAMM</name>
<evidence type="ECO:0000313" key="1">
    <source>
        <dbReference type="EMBL" id="SFE37524.1"/>
    </source>
</evidence>
<protein>
    <submittedName>
        <fullName evidence="1">Uncharacterized protein</fullName>
    </submittedName>
</protein>
<reference evidence="2" key="1">
    <citation type="submission" date="2016-10" db="EMBL/GenBank/DDBJ databases">
        <authorList>
            <person name="Varghese N."/>
            <person name="Submissions S."/>
        </authorList>
    </citation>
    <scope>NUCLEOTIDE SEQUENCE [LARGE SCALE GENOMIC DNA]</scope>
    <source>
        <strain evidence="2">UNC178MFTsu3.1</strain>
    </source>
</reference>